<feature type="transmembrane region" description="Helical" evidence="5">
    <location>
        <begin position="171"/>
        <end position="192"/>
    </location>
</feature>
<keyword evidence="3 5" id="KW-1133">Transmembrane helix</keyword>
<sequence length="410" mass="45887">MSLPLSSKSIKDWSLGLFFLSCVVILWVLSSFLLNTIFVSSNAYLKPFFITWVNTAAFSFYLIPYYLEKRSLLKKKNAKSESPITGMSVSGAGDSLVRTISRTLSVSSNLLGNADVNDDGVVDHANVEDDDSAQYEHIPVPDYGSQHSSLDEEALIPPKLPKLSTHQTMQLAFWFSLLWFLSNFLNNSSLIFTSVSSQTILSSTSSLFTIIVGYLFSVEKITFVKLISIALSFIGVVLVTNNDDPSASLTPKQIWLGNLLALAGALCYGVYSILLKLRVKDDSRMDMRLFFGFVGVFNTLLLWPLLLILHFTGLEKFELPGSKEIYFILLLNCFMSFLADYLWARAMLLTSPLTVTVGLSLTIPVAMVLEFVIKRQINSWVYMLGALLICFSFYYINKSEQLDEAENHDS</sequence>
<accession>A0A9W7DIL8</accession>
<feature type="domain" description="Sugar phosphate transporter" evidence="6">
    <location>
        <begin position="159"/>
        <end position="386"/>
    </location>
</feature>
<feature type="transmembrane region" description="Helical" evidence="5">
    <location>
        <begin position="254"/>
        <end position="277"/>
    </location>
</feature>
<dbReference type="GO" id="GO:0000329">
    <property type="term" value="C:fungal-type vacuole membrane"/>
    <property type="evidence" value="ECO:0007669"/>
    <property type="project" value="TreeGrafter"/>
</dbReference>
<feature type="transmembrane region" description="Helical" evidence="5">
    <location>
        <begin position="49"/>
        <end position="67"/>
    </location>
</feature>
<evidence type="ECO:0000256" key="4">
    <source>
        <dbReference type="ARBA" id="ARBA00023136"/>
    </source>
</evidence>
<dbReference type="PANTHER" id="PTHR23051">
    <property type="entry name" value="SOLUTE CARRIER FAMILY 35, MEMBER F5"/>
    <property type="match status" value="1"/>
</dbReference>
<dbReference type="Proteomes" id="UP001165063">
    <property type="component" value="Unassembled WGS sequence"/>
</dbReference>
<feature type="transmembrane region" description="Helical" evidence="5">
    <location>
        <begin position="198"/>
        <end position="216"/>
    </location>
</feature>
<feature type="transmembrane region" description="Helical" evidence="5">
    <location>
        <begin position="355"/>
        <end position="373"/>
    </location>
</feature>
<feature type="transmembrane region" description="Helical" evidence="5">
    <location>
        <begin position="223"/>
        <end position="242"/>
    </location>
</feature>
<gene>
    <name evidence="7" type="ORF">Amon01_000716400</name>
</gene>
<reference evidence="7" key="1">
    <citation type="submission" date="2023-04" db="EMBL/GenBank/DDBJ databases">
        <title>Ambrosiozyma monospora NBRC 1965.</title>
        <authorList>
            <person name="Ichikawa N."/>
            <person name="Sato H."/>
            <person name="Tonouchi N."/>
        </authorList>
    </citation>
    <scope>NUCLEOTIDE SEQUENCE</scope>
    <source>
        <strain evidence="7">NBRC 1965</strain>
    </source>
</reference>
<dbReference type="OrthoDB" id="1436450at2759"/>
<evidence type="ECO:0000256" key="5">
    <source>
        <dbReference type="SAM" id="Phobius"/>
    </source>
</evidence>
<dbReference type="AlphaFoldDB" id="A0A9W7DIL8"/>
<protein>
    <submittedName>
        <fullName evidence="7">Unnamed protein product</fullName>
    </submittedName>
</protein>
<dbReference type="EMBL" id="BSXU01005052">
    <property type="protein sequence ID" value="GMG50081.1"/>
    <property type="molecule type" value="Genomic_DNA"/>
</dbReference>
<proteinExistence type="predicted"/>
<evidence type="ECO:0000313" key="7">
    <source>
        <dbReference type="EMBL" id="GMG50081.1"/>
    </source>
</evidence>
<keyword evidence="8" id="KW-1185">Reference proteome</keyword>
<name>A0A9W7DIL8_AMBMO</name>
<dbReference type="InterPro" id="IPR004853">
    <property type="entry name" value="Sugar_P_trans_dom"/>
</dbReference>
<organism evidence="7 8">
    <name type="scientific">Ambrosiozyma monospora</name>
    <name type="common">Yeast</name>
    <name type="synonym">Endomycopsis monosporus</name>
    <dbReference type="NCBI Taxonomy" id="43982"/>
    <lineage>
        <taxon>Eukaryota</taxon>
        <taxon>Fungi</taxon>
        <taxon>Dikarya</taxon>
        <taxon>Ascomycota</taxon>
        <taxon>Saccharomycotina</taxon>
        <taxon>Pichiomycetes</taxon>
        <taxon>Pichiales</taxon>
        <taxon>Pichiaceae</taxon>
        <taxon>Ambrosiozyma</taxon>
    </lineage>
</organism>
<dbReference type="InterPro" id="IPR037185">
    <property type="entry name" value="EmrE-like"/>
</dbReference>
<keyword evidence="2 5" id="KW-0812">Transmembrane</keyword>
<evidence type="ECO:0000256" key="3">
    <source>
        <dbReference type="ARBA" id="ARBA00022989"/>
    </source>
</evidence>
<evidence type="ECO:0000313" key="8">
    <source>
        <dbReference type="Proteomes" id="UP001165063"/>
    </source>
</evidence>
<comment type="subcellular location">
    <subcellularLocation>
        <location evidence="1">Membrane</location>
        <topology evidence="1">Multi-pass membrane protein</topology>
    </subcellularLocation>
</comment>
<feature type="transmembrane region" description="Helical" evidence="5">
    <location>
        <begin position="379"/>
        <end position="396"/>
    </location>
</feature>
<evidence type="ECO:0000259" key="6">
    <source>
        <dbReference type="Pfam" id="PF03151"/>
    </source>
</evidence>
<feature type="transmembrane region" description="Helical" evidence="5">
    <location>
        <begin position="325"/>
        <end position="343"/>
    </location>
</feature>
<feature type="transmembrane region" description="Helical" evidence="5">
    <location>
        <begin position="12"/>
        <end position="37"/>
    </location>
</feature>
<dbReference type="Pfam" id="PF03151">
    <property type="entry name" value="TPT"/>
    <property type="match status" value="1"/>
</dbReference>
<dbReference type="PANTHER" id="PTHR23051:SF0">
    <property type="entry name" value="SOLUTE CARRIER FAMILY 35 MEMBER F5"/>
    <property type="match status" value="1"/>
</dbReference>
<evidence type="ECO:0000256" key="2">
    <source>
        <dbReference type="ARBA" id="ARBA00022692"/>
    </source>
</evidence>
<dbReference type="SUPFAM" id="SSF103481">
    <property type="entry name" value="Multidrug resistance efflux transporter EmrE"/>
    <property type="match status" value="2"/>
</dbReference>
<feature type="transmembrane region" description="Helical" evidence="5">
    <location>
        <begin position="289"/>
        <end position="313"/>
    </location>
</feature>
<evidence type="ECO:0000256" key="1">
    <source>
        <dbReference type="ARBA" id="ARBA00004141"/>
    </source>
</evidence>
<keyword evidence="4 5" id="KW-0472">Membrane</keyword>
<comment type="caution">
    <text evidence="7">The sequence shown here is derived from an EMBL/GenBank/DDBJ whole genome shotgun (WGS) entry which is preliminary data.</text>
</comment>